<dbReference type="Gene3D" id="1.10.8.60">
    <property type="match status" value="1"/>
</dbReference>
<dbReference type="CDD" id="cd00009">
    <property type="entry name" value="AAA"/>
    <property type="match status" value="1"/>
</dbReference>
<dbReference type="InterPro" id="IPR041627">
    <property type="entry name" value="AAA_lid_6"/>
</dbReference>
<proteinExistence type="inferred from homology"/>
<dbReference type="Pfam" id="PF00004">
    <property type="entry name" value="AAA"/>
    <property type="match status" value="1"/>
</dbReference>
<feature type="domain" description="CbbX AAA lid" evidence="5">
    <location>
        <begin position="507"/>
        <end position="558"/>
    </location>
</feature>
<dbReference type="InterPro" id="IPR049078">
    <property type="entry name" value="T7SS_EccA1-like_N"/>
</dbReference>
<dbReference type="Gene3D" id="3.40.50.300">
    <property type="entry name" value="P-loop containing nucleotide triphosphate hydrolases"/>
    <property type="match status" value="1"/>
</dbReference>
<dbReference type="SUPFAM" id="SSF48452">
    <property type="entry name" value="TPR-like"/>
    <property type="match status" value="1"/>
</dbReference>
<organism evidence="7 8">
    <name type="scientific">Mycobacteroides abscessus subsp. bolletii 50594</name>
    <dbReference type="NCBI Taxonomy" id="1303024"/>
    <lineage>
        <taxon>Bacteria</taxon>
        <taxon>Bacillati</taxon>
        <taxon>Actinomycetota</taxon>
        <taxon>Actinomycetes</taxon>
        <taxon>Mycobacteriales</taxon>
        <taxon>Mycobacteriaceae</taxon>
        <taxon>Mycobacteroides</taxon>
        <taxon>Mycobacteroides abscessus</taxon>
    </lineage>
</organism>
<dbReference type="AlphaFoldDB" id="A0AB33AJ21"/>
<accession>A0AB33AJ21</accession>
<dbReference type="Pfam" id="PF21545">
    <property type="entry name" value="T7SS_EccA1_N"/>
    <property type="match status" value="1"/>
</dbReference>
<dbReference type="InterPro" id="IPR027417">
    <property type="entry name" value="P-loop_NTPase"/>
</dbReference>
<evidence type="ECO:0000256" key="1">
    <source>
        <dbReference type="ARBA" id="ARBA00010378"/>
    </source>
</evidence>
<dbReference type="RefSeq" id="WP_016341457.1">
    <property type="nucleotide sequence ID" value="NC_021279.1"/>
</dbReference>
<gene>
    <name evidence="7" type="ORF">MASS_2p0042</name>
</gene>
<dbReference type="GO" id="GO:0016887">
    <property type="term" value="F:ATP hydrolysis activity"/>
    <property type="evidence" value="ECO:0007669"/>
    <property type="project" value="InterPro"/>
</dbReference>
<evidence type="ECO:0000259" key="4">
    <source>
        <dbReference type="Pfam" id="PF00004"/>
    </source>
</evidence>
<evidence type="ECO:0000313" key="7">
    <source>
        <dbReference type="EMBL" id="AGM31753.1"/>
    </source>
</evidence>
<evidence type="ECO:0000256" key="2">
    <source>
        <dbReference type="ARBA" id="ARBA00022741"/>
    </source>
</evidence>
<dbReference type="PANTHER" id="PTHR43392:SF2">
    <property type="entry name" value="AAA-TYPE ATPASE FAMILY PROTEIN _ ANKYRIN REPEAT FAMILY PROTEIN"/>
    <property type="match status" value="1"/>
</dbReference>
<dbReference type="InterPro" id="IPR011990">
    <property type="entry name" value="TPR-like_helical_dom_sf"/>
</dbReference>
<evidence type="ECO:0000256" key="3">
    <source>
        <dbReference type="ARBA" id="ARBA00022840"/>
    </source>
</evidence>
<dbReference type="GO" id="GO:0005524">
    <property type="term" value="F:ATP binding"/>
    <property type="evidence" value="ECO:0007669"/>
    <property type="project" value="UniProtKB-KW"/>
</dbReference>
<dbReference type="SUPFAM" id="SSF52540">
    <property type="entry name" value="P-loop containing nucleoside triphosphate hydrolases"/>
    <property type="match status" value="1"/>
</dbReference>
<keyword evidence="2" id="KW-0547">Nucleotide-binding</keyword>
<dbReference type="InterPro" id="IPR050773">
    <property type="entry name" value="CbxX/CfxQ_RuBisCO_ESX"/>
</dbReference>
<evidence type="ECO:0000259" key="6">
    <source>
        <dbReference type="Pfam" id="PF21545"/>
    </source>
</evidence>
<name>A0AB33AJ21_9MYCO</name>
<dbReference type="Pfam" id="PF17866">
    <property type="entry name" value="AAA_lid_6"/>
    <property type="match status" value="1"/>
</dbReference>
<sequence>MTEYRTVFDEGLRRWSARDHAAALAAFRDVTDADPRVSDAWLGRIASGDVSVQTFAAAHANSQLLTRETRRVNWPAGTLHATVEVPKYFLLTIDSRPTIALGYAAALITDRQYSAADAFLSADPTVFAGQERWHHFLRTCLFYATERWDGVVAAALAPVRAQPPATADEGALARDVAAAVATMAAIAAARSGRYQHALDLLDGKTTGVSNPYLLSDAALARGWSYRGLGDEEHALSAFQDATIDGVQVADARDAVNDPSLQLPVVTAEMLAARTDPWDVTTQPSAEVFAAAKKDEARKAAGVRWRKAVAQMVGHEDLKEQIEVWRNEIEIEIVMAEAEGRTLDLQEMTAGCIRLEGPPGTGKTDWARIIKDILFELGLIDEDKFIEVAEEDLVKGYVSQTAEATRLKLEEAEGGVMFLDEAYRLVPKTEGHSFGQSAIDTMVDYMDKHPRLVIIAAGYPADMKRFIAANAGLKDRFLTTFKFKGYTADELVQIAGVFATKFKLVVADECWPVLRENVEIARKDPHFGNGRYVRKVMKHCRGERARRTHTLSRDELRELATSGGLGILPEDMARAVIRAGESDDEDDE</sequence>
<feature type="domain" description="ESX-1 secretion system protein EccA1-like N-terminal" evidence="6">
    <location>
        <begin position="16"/>
        <end position="283"/>
    </location>
</feature>
<dbReference type="Proteomes" id="UP000013961">
    <property type="component" value="Plasmid 2"/>
</dbReference>
<keyword evidence="3" id="KW-0067">ATP-binding</keyword>
<dbReference type="PANTHER" id="PTHR43392">
    <property type="entry name" value="AAA-TYPE ATPASE FAMILY PROTEIN / ANKYRIN REPEAT FAMILY PROTEIN"/>
    <property type="match status" value="1"/>
</dbReference>
<reference evidence="7 8" key="1">
    <citation type="journal article" date="2013" name="Genome Announc.">
        <title>Complete Genome Sequence of Mycobacterium massiliense Clinical Strain Asan 50594, Belonging to the Type II Genotype.</title>
        <authorList>
            <person name="Kim B.J."/>
            <person name="Kim B.R."/>
            <person name="Hong S.H."/>
            <person name="Seok S.H."/>
            <person name="Kook Y.H."/>
            <person name="Kim B.J."/>
        </authorList>
    </citation>
    <scope>NUCLEOTIDE SEQUENCE [LARGE SCALE GENOMIC DNA]</scope>
    <source>
        <strain evidence="7 8">50594</strain>
    </source>
</reference>
<dbReference type="InterPro" id="IPR003959">
    <property type="entry name" value="ATPase_AAA_core"/>
</dbReference>
<dbReference type="Gene3D" id="1.25.40.10">
    <property type="entry name" value="Tetratricopeptide repeat domain"/>
    <property type="match status" value="1"/>
</dbReference>
<keyword evidence="7" id="KW-0614">Plasmid</keyword>
<evidence type="ECO:0000259" key="5">
    <source>
        <dbReference type="Pfam" id="PF17866"/>
    </source>
</evidence>
<dbReference type="KEGG" id="mabb:MASS_2p0042"/>
<evidence type="ECO:0000313" key="8">
    <source>
        <dbReference type="Proteomes" id="UP000013961"/>
    </source>
</evidence>
<feature type="domain" description="ATPase AAA-type core" evidence="4">
    <location>
        <begin position="354"/>
        <end position="463"/>
    </location>
</feature>
<dbReference type="EMBL" id="CP004376">
    <property type="protein sequence ID" value="AGM31753.1"/>
    <property type="molecule type" value="Genomic_DNA"/>
</dbReference>
<comment type="similarity">
    <text evidence="1">Belongs to the CbxX/CfxQ family.</text>
</comment>
<dbReference type="FunFam" id="3.40.50.300:FF:000216">
    <property type="entry name" value="Type VII secretion ATPase EccA"/>
    <property type="match status" value="1"/>
</dbReference>
<protein>
    <submittedName>
        <fullName evidence="7">AAA ATPase central domain protein</fullName>
    </submittedName>
</protein>
<geneLocation type="plasmid" evidence="7 8">
    <name>2</name>
</geneLocation>
<dbReference type="InterPro" id="IPR000641">
    <property type="entry name" value="CbxX/CfxQ"/>
</dbReference>
<dbReference type="PRINTS" id="PR00819">
    <property type="entry name" value="CBXCFQXSUPER"/>
</dbReference>